<dbReference type="Proteomes" id="UP001320148">
    <property type="component" value="Chromosome"/>
</dbReference>
<dbReference type="CDD" id="cd08168">
    <property type="entry name" value="Cytochrom_C3"/>
    <property type="match status" value="1"/>
</dbReference>
<protein>
    <recommendedName>
        <fullName evidence="7">Class III cytochrome C domain-containing protein</fullName>
    </recommendedName>
</protein>
<evidence type="ECO:0000256" key="2">
    <source>
        <dbReference type="ARBA" id="ARBA00022617"/>
    </source>
</evidence>
<evidence type="ECO:0000256" key="6">
    <source>
        <dbReference type="SAM" id="SignalP"/>
    </source>
</evidence>
<evidence type="ECO:0000259" key="7">
    <source>
        <dbReference type="Pfam" id="PF02085"/>
    </source>
</evidence>
<evidence type="ECO:0000256" key="1">
    <source>
        <dbReference type="ARBA" id="ARBA00022448"/>
    </source>
</evidence>
<dbReference type="RefSeq" id="WP_236892465.1">
    <property type="nucleotide sequence ID" value="NZ_AP024488.1"/>
</dbReference>
<accession>A0ABN6F3N1</accession>
<name>A0ABN6F3N1_9BACT</name>
<keyword evidence="9" id="KW-1185">Reference proteome</keyword>
<evidence type="ECO:0000256" key="3">
    <source>
        <dbReference type="ARBA" id="ARBA00022723"/>
    </source>
</evidence>
<gene>
    <name evidence="8" type="ORF">DSLASN_17390</name>
</gene>
<keyword evidence="4" id="KW-0249">Electron transport</keyword>
<evidence type="ECO:0000313" key="8">
    <source>
        <dbReference type="EMBL" id="BCS96107.1"/>
    </source>
</evidence>
<keyword evidence="3" id="KW-0479">Metal-binding</keyword>
<dbReference type="InterPro" id="IPR020942">
    <property type="entry name" value="Cyt_c_III_dom"/>
</dbReference>
<reference evidence="8 9" key="1">
    <citation type="submission" date="2021-02" db="EMBL/GenBank/DDBJ databases">
        <title>Complete genome of Desulfoluna sp. strain ASN36.</title>
        <authorList>
            <person name="Takahashi A."/>
            <person name="Kojima H."/>
            <person name="Fukui M."/>
        </authorList>
    </citation>
    <scope>NUCLEOTIDE SEQUENCE [LARGE SCALE GENOMIC DNA]</scope>
    <source>
        <strain evidence="8 9">ASN36</strain>
    </source>
</reference>
<evidence type="ECO:0000313" key="9">
    <source>
        <dbReference type="Proteomes" id="UP001320148"/>
    </source>
</evidence>
<dbReference type="InterPro" id="IPR036280">
    <property type="entry name" value="Multihaem_cyt_sf"/>
</dbReference>
<dbReference type="Gene3D" id="3.90.10.10">
    <property type="entry name" value="Cytochrome C3"/>
    <property type="match status" value="1"/>
</dbReference>
<dbReference type="SUPFAM" id="SSF48695">
    <property type="entry name" value="Multiheme cytochromes"/>
    <property type="match status" value="1"/>
</dbReference>
<feature type="domain" description="Class III cytochrome C" evidence="7">
    <location>
        <begin position="36"/>
        <end position="121"/>
    </location>
</feature>
<proteinExistence type="predicted"/>
<dbReference type="EMBL" id="AP024488">
    <property type="protein sequence ID" value="BCS96107.1"/>
    <property type="molecule type" value="Genomic_DNA"/>
</dbReference>
<organism evidence="8 9">
    <name type="scientific">Desulfoluna limicola</name>
    <dbReference type="NCBI Taxonomy" id="2810562"/>
    <lineage>
        <taxon>Bacteria</taxon>
        <taxon>Pseudomonadati</taxon>
        <taxon>Thermodesulfobacteriota</taxon>
        <taxon>Desulfobacteria</taxon>
        <taxon>Desulfobacterales</taxon>
        <taxon>Desulfolunaceae</taxon>
        <taxon>Desulfoluna</taxon>
    </lineage>
</organism>
<sequence length="126" mass="13838">MTPAHRICGLLLIVALLINGSALASDLDESLDTPRTRPLSRFDHDTHNEVADLEEACALCHHLFDENGDIMVEESSDEMACRDCHDAGDKGLPKTEAAFHNRCKGCHLENQSGPITCGQCHTKKQK</sequence>
<dbReference type="Pfam" id="PF02085">
    <property type="entry name" value="Cytochrom_CIII"/>
    <property type="match status" value="1"/>
</dbReference>
<keyword evidence="6" id="KW-0732">Signal</keyword>
<keyword evidence="5" id="KW-0408">Iron</keyword>
<evidence type="ECO:0000256" key="4">
    <source>
        <dbReference type="ARBA" id="ARBA00022982"/>
    </source>
</evidence>
<evidence type="ECO:0000256" key="5">
    <source>
        <dbReference type="ARBA" id="ARBA00023004"/>
    </source>
</evidence>
<feature type="signal peptide" evidence="6">
    <location>
        <begin position="1"/>
        <end position="24"/>
    </location>
</feature>
<feature type="chain" id="PRO_5046338818" description="Class III cytochrome C domain-containing protein" evidence="6">
    <location>
        <begin position="25"/>
        <end position="126"/>
    </location>
</feature>
<keyword evidence="1" id="KW-0813">Transport</keyword>
<keyword evidence="2" id="KW-0349">Heme</keyword>